<dbReference type="Proteomes" id="UP000596742">
    <property type="component" value="Unassembled WGS sequence"/>
</dbReference>
<dbReference type="GO" id="GO:0050482">
    <property type="term" value="P:arachidonate secretion"/>
    <property type="evidence" value="ECO:0007669"/>
    <property type="project" value="InterPro"/>
</dbReference>
<reference evidence="10" key="1">
    <citation type="submission" date="2018-11" db="EMBL/GenBank/DDBJ databases">
        <authorList>
            <person name="Alioto T."/>
            <person name="Alioto T."/>
        </authorList>
    </citation>
    <scope>NUCLEOTIDE SEQUENCE</scope>
</reference>
<keyword evidence="5" id="KW-0106">Calcium</keyword>
<feature type="disulfide bond" evidence="6">
    <location>
        <begin position="237"/>
        <end position="253"/>
    </location>
</feature>
<dbReference type="OrthoDB" id="6110952at2759"/>
<evidence type="ECO:0000256" key="7">
    <source>
        <dbReference type="RuleBase" id="RU003654"/>
    </source>
</evidence>
<dbReference type="SMART" id="SM00085">
    <property type="entry name" value="PA2c"/>
    <property type="match status" value="1"/>
</dbReference>
<dbReference type="EMBL" id="UYJE01003345">
    <property type="protein sequence ID" value="VDI18512.1"/>
    <property type="molecule type" value="Genomic_DNA"/>
</dbReference>
<dbReference type="Pfam" id="PF00068">
    <property type="entry name" value="Phospholip_A2_1"/>
    <property type="match status" value="1"/>
</dbReference>
<evidence type="ECO:0000256" key="5">
    <source>
        <dbReference type="PIRSR" id="PIRSR601211-2"/>
    </source>
</evidence>
<evidence type="ECO:0000259" key="9">
    <source>
        <dbReference type="PROSITE" id="PS51212"/>
    </source>
</evidence>
<dbReference type="GO" id="GO:0005509">
    <property type="term" value="F:calcium ion binding"/>
    <property type="evidence" value="ECO:0007669"/>
    <property type="project" value="InterPro"/>
</dbReference>
<evidence type="ECO:0000256" key="2">
    <source>
        <dbReference type="ARBA" id="ARBA00022525"/>
    </source>
</evidence>
<dbReference type="InterPro" id="IPR001211">
    <property type="entry name" value="PLA2"/>
</dbReference>
<keyword evidence="5" id="KW-0479">Metal-binding</keyword>
<feature type="binding site" evidence="5">
    <location>
        <position position="238"/>
    </location>
    <ligand>
        <name>Ca(2+)</name>
        <dbReference type="ChEBI" id="CHEBI:29108"/>
    </ligand>
</feature>
<dbReference type="PRINTS" id="PR00389">
    <property type="entry name" value="PHPHLIPASEA2"/>
</dbReference>
<keyword evidence="8" id="KW-0472">Membrane</keyword>
<dbReference type="GO" id="GO:0047498">
    <property type="term" value="F:calcium-dependent phospholipase A2 activity"/>
    <property type="evidence" value="ECO:0007669"/>
    <property type="project" value="TreeGrafter"/>
</dbReference>
<dbReference type="InterPro" id="IPR033113">
    <property type="entry name" value="PLA2_histidine"/>
</dbReference>
<keyword evidence="2" id="KW-0964">Secreted</keyword>
<dbReference type="PROSITE" id="PS51212">
    <property type="entry name" value="WSC"/>
    <property type="match status" value="1"/>
</dbReference>
<dbReference type="GO" id="GO:0005543">
    <property type="term" value="F:phospholipid binding"/>
    <property type="evidence" value="ECO:0007669"/>
    <property type="project" value="TreeGrafter"/>
</dbReference>
<feature type="active site" evidence="4">
    <location>
        <position position="256"/>
    </location>
</feature>
<feature type="non-terminal residue" evidence="10">
    <location>
        <position position="1"/>
    </location>
</feature>
<dbReference type="GO" id="GO:0016042">
    <property type="term" value="P:lipid catabolic process"/>
    <property type="evidence" value="ECO:0007669"/>
    <property type="project" value="InterPro"/>
</dbReference>
<feature type="disulfide bond" evidence="6">
    <location>
        <begin position="252"/>
        <end position="307"/>
    </location>
</feature>
<feature type="active site" evidence="4">
    <location>
        <position position="301"/>
    </location>
</feature>
<dbReference type="Pfam" id="PF01822">
    <property type="entry name" value="WSC"/>
    <property type="match status" value="1"/>
</dbReference>
<feature type="disulfide bond" evidence="6">
    <location>
        <begin position="259"/>
        <end position="300"/>
    </location>
</feature>
<comment type="similarity">
    <text evidence="7">Belongs to the phospholipase A2 family.</text>
</comment>
<evidence type="ECO:0000256" key="6">
    <source>
        <dbReference type="PIRSR" id="PIRSR601211-3"/>
    </source>
</evidence>
<keyword evidence="11" id="KW-1185">Reference proteome</keyword>
<dbReference type="InterPro" id="IPR002889">
    <property type="entry name" value="WSC_carb-bd"/>
</dbReference>
<proteinExistence type="inferred from homology"/>
<organism evidence="10 11">
    <name type="scientific">Mytilus galloprovincialis</name>
    <name type="common">Mediterranean mussel</name>
    <dbReference type="NCBI Taxonomy" id="29158"/>
    <lineage>
        <taxon>Eukaryota</taxon>
        <taxon>Metazoa</taxon>
        <taxon>Spiralia</taxon>
        <taxon>Lophotrochozoa</taxon>
        <taxon>Mollusca</taxon>
        <taxon>Bivalvia</taxon>
        <taxon>Autobranchia</taxon>
        <taxon>Pteriomorphia</taxon>
        <taxon>Mytilida</taxon>
        <taxon>Mytiloidea</taxon>
        <taxon>Mytilidae</taxon>
        <taxon>Mytilinae</taxon>
        <taxon>Mytilus</taxon>
    </lineage>
</organism>
<sequence length="322" mass="36546">MTITRCSKYCCSMSNYTYIGTEVGNECFCGNDSSLSIPMPQTDCNLGCFGNQEEKCGGYWRLSIYKIACSYDDPSRTTTLQVPETSTHLPTLDEVLENIAKIQMEISVDRKETTAYKNTKVSAKDDRVSSKSIGIVGILVVVLPFLVLFLLDIVTWVCPGARAKTHYGKIHNTDVSTCAKEDYTMKIRYLVLWIALLIIVGISADDLHDIYRIHFLLKAKTGDIYFADDLNGYGCWCGQTGHGMSVDKLDRCCWQHHMCLRNIFAKKCLDSSRYYSYGTCFFKMITCHDSDPCKLNFCRCDKEAAICLSDVKHEYNEKWKTD</sequence>
<feature type="transmembrane region" description="Helical" evidence="8">
    <location>
        <begin position="133"/>
        <end position="157"/>
    </location>
</feature>
<evidence type="ECO:0000256" key="3">
    <source>
        <dbReference type="ARBA" id="ARBA00023157"/>
    </source>
</evidence>
<evidence type="ECO:0000256" key="8">
    <source>
        <dbReference type="SAM" id="Phobius"/>
    </source>
</evidence>
<dbReference type="InterPro" id="IPR036444">
    <property type="entry name" value="PLipase_A2_dom_sf"/>
</dbReference>
<comment type="cofactor">
    <cofactor evidence="5">
        <name>Ca(2+)</name>
        <dbReference type="ChEBI" id="CHEBI:29108"/>
    </cofactor>
    <text evidence="5">Binds 1 Ca(2+) ion per subunit.</text>
</comment>
<name>A0A8B6DDL4_MYTGA</name>
<keyword evidence="3 6" id="KW-1015">Disulfide bond</keyword>
<dbReference type="InterPro" id="IPR016090">
    <property type="entry name" value="PLA2-like_dom"/>
</dbReference>
<dbReference type="PANTHER" id="PTHR11716">
    <property type="entry name" value="PHOSPHOLIPASE A2 FAMILY MEMBER"/>
    <property type="match status" value="1"/>
</dbReference>
<dbReference type="PANTHER" id="PTHR11716:SF51">
    <property type="entry name" value="PHOSPHOLIPASE A2"/>
    <property type="match status" value="1"/>
</dbReference>
<protein>
    <submittedName>
        <fullName evidence="10">Secretory phospholipase A2</fullName>
        <ecNumber evidence="10">3.1.1.4</ecNumber>
    </submittedName>
</protein>
<comment type="caution">
    <text evidence="10">The sequence shown here is derived from an EMBL/GenBank/DDBJ whole genome shotgun (WGS) entry which is preliminary data.</text>
</comment>
<dbReference type="PROSITE" id="PS00118">
    <property type="entry name" value="PA2_HIS"/>
    <property type="match status" value="1"/>
</dbReference>
<feature type="disulfide bond" evidence="6">
    <location>
        <begin position="268"/>
        <end position="293"/>
    </location>
</feature>
<dbReference type="AlphaFoldDB" id="A0A8B6DDL4"/>
<keyword evidence="8" id="KW-1133">Transmembrane helix</keyword>
<dbReference type="GO" id="GO:0006644">
    <property type="term" value="P:phospholipid metabolic process"/>
    <property type="evidence" value="ECO:0007669"/>
    <property type="project" value="InterPro"/>
</dbReference>
<feature type="domain" description="WSC" evidence="9">
    <location>
        <begin position="1"/>
        <end position="68"/>
    </location>
</feature>
<dbReference type="GO" id="GO:0005576">
    <property type="term" value="C:extracellular region"/>
    <property type="evidence" value="ECO:0007669"/>
    <property type="project" value="UniProtKB-SubCell"/>
</dbReference>
<comment type="subcellular location">
    <subcellularLocation>
        <location evidence="1">Secreted</location>
    </subcellularLocation>
</comment>
<evidence type="ECO:0000256" key="1">
    <source>
        <dbReference type="ARBA" id="ARBA00004613"/>
    </source>
</evidence>
<dbReference type="SUPFAM" id="SSF48619">
    <property type="entry name" value="Phospholipase A2, PLA2"/>
    <property type="match status" value="1"/>
</dbReference>
<feature type="disulfide bond" evidence="6">
    <location>
        <begin position="287"/>
        <end position="298"/>
    </location>
</feature>
<dbReference type="Gene3D" id="1.20.90.10">
    <property type="entry name" value="Phospholipase A2 domain"/>
    <property type="match status" value="1"/>
</dbReference>
<keyword evidence="8" id="KW-0812">Transmembrane</keyword>
<keyword evidence="10" id="KW-0378">Hydrolase</keyword>
<evidence type="ECO:0000256" key="4">
    <source>
        <dbReference type="PIRSR" id="PIRSR601211-1"/>
    </source>
</evidence>
<evidence type="ECO:0000313" key="11">
    <source>
        <dbReference type="Proteomes" id="UP000596742"/>
    </source>
</evidence>
<evidence type="ECO:0000313" key="10">
    <source>
        <dbReference type="EMBL" id="VDI18512.1"/>
    </source>
</evidence>
<gene>
    <name evidence="10" type="ORF">MGAL_10B063794</name>
</gene>
<accession>A0A8B6DDL4</accession>
<dbReference type="EC" id="3.1.1.4" evidence="10"/>
<feature type="transmembrane region" description="Helical" evidence="8">
    <location>
        <begin position="187"/>
        <end position="204"/>
    </location>
</feature>